<name>V5XIU8_MYCNE</name>
<dbReference type="GO" id="GO:0005737">
    <property type="term" value="C:cytoplasm"/>
    <property type="evidence" value="ECO:0007669"/>
    <property type="project" value="UniProtKB-SubCell"/>
</dbReference>
<dbReference type="EMBL" id="CP006936">
    <property type="protein sequence ID" value="AHC27987.1"/>
    <property type="molecule type" value="Genomic_DNA"/>
</dbReference>
<evidence type="ECO:0000256" key="2">
    <source>
        <dbReference type="ARBA" id="ARBA00022490"/>
    </source>
</evidence>
<dbReference type="SUPFAM" id="SSF56112">
    <property type="entry name" value="Protein kinase-like (PK-like)"/>
    <property type="match status" value="1"/>
</dbReference>
<dbReference type="KEGG" id="mne:D174_16745"/>
<dbReference type="InterPro" id="IPR002575">
    <property type="entry name" value="Aminoglycoside_PTrfase"/>
</dbReference>
<dbReference type="Proteomes" id="UP000018763">
    <property type="component" value="Chromosome"/>
</dbReference>
<evidence type="ECO:0000256" key="1">
    <source>
        <dbReference type="ARBA" id="ARBA00004496"/>
    </source>
</evidence>
<dbReference type="RefSeq" id="WP_019509795.1">
    <property type="nucleotide sequence ID" value="NC_023036.2"/>
</dbReference>
<dbReference type="InterPro" id="IPR011009">
    <property type="entry name" value="Kinase-like_dom_sf"/>
</dbReference>
<dbReference type="Gene3D" id="3.90.1200.10">
    <property type="match status" value="1"/>
</dbReference>
<evidence type="ECO:0000256" key="4">
    <source>
        <dbReference type="ARBA" id="ARBA00022777"/>
    </source>
</evidence>
<evidence type="ECO:0000313" key="11">
    <source>
        <dbReference type="Proteomes" id="UP000018763"/>
    </source>
</evidence>
<feature type="domain" description="Aminoglycoside phosphotransferase" evidence="9">
    <location>
        <begin position="35"/>
        <end position="272"/>
    </location>
</feature>
<reference evidence="10 11" key="1">
    <citation type="journal article" date="2014" name="Genome Announc.">
        <title>Complete Genome Sequence of Sterol-Transforming Mycobacterium neoaurum Strain VKM Ac-1815D.</title>
        <authorList>
            <person name="Shtratnikova V.Y."/>
            <person name="Bragin E.Y."/>
            <person name="Dovbnya D.V."/>
            <person name="Pekov Y.A."/>
            <person name="Schelkunov M.I."/>
            <person name="Strizhov N."/>
            <person name="Ivashina T.V."/>
            <person name="Ashapkin V.V."/>
            <person name="Donova M.V."/>
        </authorList>
    </citation>
    <scope>NUCLEOTIDE SEQUENCE [LARGE SCALE GENOMIC DNA]</scope>
    <source>
        <strain evidence="10 11">VKM Ac-1815D</strain>
    </source>
</reference>
<keyword evidence="2" id="KW-0963">Cytoplasm</keyword>
<evidence type="ECO:0000256" key="8">
    <source>
        <dbReference type="ARBA" id="ARBA00040505"/>
    </source>
</evidence>
<comment type="function">
    <text evidence="6">Catalyzes the GTP-dependent phosphorylation of 5-hydroxy-L-lysine.</text>
</comment>
<protein>
    <recommendedName>
        <fullName evidence="8">Hydroxylysine kinase</fullName>
        <ecNumber evidence="7">2.7.1.81</ecNumber>
    </recommendedName>
</protein>
<dbReference type="PANTHER" id="PTHR21064">
    <property type="entry name" value="AMINOGLYCOSIDE PHOSPHOTRANSFERASE DOMAIN-CONTAINING PROTEIN-RELATED"/>
    <property type="match status" value="1"/>
</dbReference>
<keyword evidence="11" id="KW-1185">Reference proteome</keyword>
<evidence type="ECO:0000256" key="6">
    <source>
        <dbReference type="ARBA" id="ARBA00037368"/>
    </source>
</evidence>
<keyword evidence="3" id="KW-0808">Transferase</keyword>
<dbReference type="InterPro" id="IPR050249">
    <property type="entry name" value="Pseudomonas-type_ThrB"/>
</dbReference>
<comment type="catalytic activity">
    <reaction evidence="5">
        <text>(5R)-5-hydroxy-L-lysine + GTP = (5R)-5-phosphooxy-L-lysine + GDP + H(+)</text>
        <dbReference type="Rhea" id="RHEA:19049"/>
        <dbReference type="ChEBI" id="CHEBI:15378"/>
        <dbReference type="ChEBI" id="CHEBI:37565"/>
        <dbReference type="ChEBI" id="CHEBI:57882"/>
        <dbReference type="ChEBI" id="CHEBI:58189"/>
        <dbReference type="ChEBI" id="CHEBI:58357"/>
        <dbReference type="EC" id="2.7.1.81"/>
    </reaction>
</comment>
<evidence type="ECO:0000256" key="5">
    <source>
        <dbReference type="ARBA" id="ARBA00036820"/>
    </source>
</evidence>
<evidence type="ECO:0000313" key="10">
    <source>
        <dbReference type="EMBL" id="AHC27987.1"/>
    </source>
</evidence>
<dbReference type="EC" id="2.7.1.81" evidence="7"/>
<dbReference type="GO" id="GO:0047992">
    <property type="term" value="F:hydroxylysine kinase activity"/>
    <property type="evidence" value="ECO:0007669"/>
    <property type="project" value="UniProtKB-EC"/>
</dbReference>
<accession>V5XIU8</accession>
<evidence type="ECO:0000256" key="3">
    <source>
        <dbReference type="ARBA" id="ARBA00022679"/>
    </source>
</evidence>
<dbReference type="eggNOG" id="COG2334">
    <property type="taxonomic scope" value="Bacteria"/>
</dbReference>
<dbReference type="SMR" id="V5XIU8"/>
<sequence length="352" mass="37923">MSKASIDQVDSNVAVAAAAAELLGCGIERVTQLGGEFNRTFHLYADDGRRFIAKTVPDDDVERAQVRWQHDLLDRCGPSSDLPTPSVMRDPSGSDTATLSLGADPWLVSCYSWLPGRIVGEIPSHTADLLAAWGRAAGHMVVALEGMTPGPEIRTTHEWDLLAAPRAIATHFDAVADDEGRRSVETVLQWFDDIVAPRIADLPRSVIHQDLNDHNVLAEVDASGVQLLTGVIDFTDALLTARVSEVAIAGAYAMLRKPDPVAALATVVNGFGEVVELTELEVSVLYPMAALRLALNGVTWASRNAALQGGYGWKRSQYTWATLAQLVALHPRDVLDTLQSHRGAPQLDQSPG</sequence>
<keyword evidence="4" id="KW-0418">Kinase</keyword>
<dbReference type="PANTHER" id="PTHR21064:SF1">
    <property type="entry name" value="HYDROXYLYSINE KINASE"/>
    <property type="match status" value="1"/>
</dbReference>
<evidence type="ECO:0000256" key="7">
    <source>
        <dbReference type="ARBA" id="ARBA00038873"/>
    </source>
</evidence>
<dbReference type="AlphaFoldDB" id="V5XIU8"/>
<proteinExistence type="predicted"/>
<comment type="subcellular location">
    <subcellularLocation>
        <location evidence="1">Cytoplasm</location>
    </subcellularLocation>
</comment>
<gene>
    <name evidence="10" type="ORF">D174_16745</name>
</gene>
<dbReference type="HOGENOM" id="CLU_890801_0_0_11"/>
<evidence type="ECO:0000259" key="9">
    <source>
        <dbReference type="Pfam" id="PF01636"/>
    </source>
</evidence>
<organism evidence="10 11">
    <name type="scientific">Mycolicibacterium neoaurum VKM Ac-1815D</name>
    <dbReference type="NCBI Taxonomy" id="700508"/>
    <lineage>
        <taxon>Bacteria</taxon>
        <taxon>Bacillati</taxon>
        <taxon>Actinomycetota</taxon>
        <taxon>Actinomycetes</taxon>
        <taxon>Mycobacteriales</taxon>
        <taxon>Mycobacteriaceae</taxon>
        <taxon>Mycolicibacterium</taxon>
    </lineage>
</organism>
<dbReference type="Pfam" id="PF01636">
    <property type="entry name" value="APH"/>
    <property type="match status" value="1"/>
</dbReference>
<dbReference type="GeneID" id="43451117"/>